<protein>
    <submittedName>
        <fullName evidence="1">Uncharacterized protein</fullName>
    </submittedName>
</protein>
<comment type="caution">
    <text evidence="1">The sequence shown here is derived from an EMBL/GenBank/DDBJ whole genome shotgun (WGS) entry which is preliminary data.</text>
</comment>
<dbReference type="EMBL" id="JAIMJA010000034">
    <property type="protein sequence ID" value="MCE2597162.1"/>
    <property type="molecule type" value="Genomic_DNA"/>
</dbReference>
<reference evidence="1 2" key="1">
    <citation type="journal article" date="2022" name="Environ. Microbiol. Rep.">
        <title>Eco-phylogenetic analyses reveal divergent evolution of vitamin B12 metabolism in the marine bacterial family 'Psychromonadaceae'.</title>
        <authorList>
            <person name="Jin X."/>
            <person name="Yang Y."/>
            <person name="Cao H."/>
            <person name="Gao B."/>
            <person name="Zhao Z."/>
        </authorList>
    </citation>
    <scope>NUCLEOTIDE SEQUENCE [LARGE SCALE GENOMIC DNA]</scope>
    <source>
        <strain evidence="1 2">MKS20</strain>
    </source>
</reference>
<sequence length="201" mass="22885">MKVGIQDGDFSISLDENGTPDSNLTLSTSYNMLPIWMKIAYENLVTSNKASKAVSENWCDDNEIQKSLLITELTPSIQVFVACGCALDAFYDQLKEFAKISREDIDIWKRKRTPRSAQIVEIIRRVYKLDKTFVKGAKVNIGSIMEYRDKVVHPSHEVQHTCSRPDIPVNVDWRFSAYKYSNAEIAYQRTMECSGTTILAT</sequence>
<proteinExistence type="predicted"/>
<name>A0ABS8WG47_9GAMM</name>
<evidence type="ECO:0000313" key="1">
    <source>
        <dbReference type="EMBL" id="MCE2597162.1"/>
    </source>
</evidence>
<gene>
    <name evidence="1" type="ORF">K6Y31_20520</name>
</gene>
<organism evidence="1 2">
    <name type="scientific">Motilimonas cestriensis</name>
    <dbReference type="NCBI Taxonomy" id="2742685"/>
    <lineage>
        <taxon>Bacteria</taxon>
        <taxon>Pseudomonadati</taxon>
        <taxon>Pseudomonadota</taxon>
        <taxon>Gammaproteobacteria</taxon>
        <taxon>Alteromonadales</taxon>
        <taxon>Alteromonadales genera incertae sedis</taxon>
        <taxon>Motilimonas</taxon>
    </lineage>
</organism>
<evidence type="ECO:0000313" key="2">
    <source>
        <dbReference type="Proteomes" id="UP001201273"/>
    </source>
</evidence>
<keyword evidence="2" id="KW-1185">Reference proteome</keyword>
<accession>A0ABS8WG47</accession>
<dbReference type="Proteomes" id="UP001201273">
    <property type="component" value="Unassembled WGS sequence"/>
</dbReference>